<name>A0A395M500_9BACT</name>
<dbReference type="NCBIfam" id="TIGR04519">
    <property type="entry name" value="MoCo_extend_TAT"/>
    <property type="match status" value="1"/>
</dbReference>
<dbReference type="Proteomes" id="UP000266389">
    <property type="component" value="Unassembled WGS sequence"/>
</dbReference>
<accession>A0A395M500</accession>
<organism evidence="2 3">
    <name type="scientific">Candidatus Thermochlorobacter aerophilus</name>
    <dbReference type="NCBI Taxonomy" id="1868324"/>
    <lineage>
        <taxon>Bacteria</taxon>
        <taxon>Pseudomonadati</taxon>
        <taxon>Chlorobiota</taxon>
        <taxon>Chlorobiia</taxon>
        <taxon>Chlorobiales</taxon>
        <taxon>Candidatus Thermochlorobacteriaceae</taxon>
        <taxon>Candidatus Thermochlorobacter</taxon>
    </lineage>
</organism>
<gene>
    <name evidence="2" type="ORF">D0433_01305</name>
</gene>
<dbReference type="Gene3D" id="3.40.50.740">
    <property type="match status" value="1"/>
</dbReference>
<comment type="caution">
    <text evidence="2">The sequence shown here is derived from an EMBL/GenBank/DDBJ whole genome shotgun (WGS) entry which is preliminary data.</text>
</comment>
<dbReference type="Pfam" id="PF13247">
    <property type="entry name" value="Fer4_11"/>
    <property type="match status" value="1"/>
</dbReference>
<feature type="domain" description="4Fe-4S ferredoxin-type" evidence="1">
    <location>
        <begin position="827"/>
        <end position="858"/>
    </location>
</feature>
<evidence type="ECO:0000259" key="1">
    <source>
        <dbReference type="PROSITE" id="PS51379"/>
    </source>
</evidence>
<reference evidence="2 3" key="1">
    <citation type="journal article" date="2011" name="ISME J.">
        <title>Community ecology of hot spring cyanobacterial mats: predominant populations and their functional potential.</title>
        <authorList>
            <person name="Klatt C.G."/>
            <person name="Wood J.M."/>
            <person name="Rusch D.B."/>
            <person name="Bateson M.M."/>
            <person name="Hamamura N."/>
            <person name="Heidelberg J.F."/>
            <person name="Grossman A.R."/>
            <person name="Bhaya D."/>
            <person name="Cohan F.M."/>
            <person name="Kuhl M."/>
            <person name="Bryant D.A."/>
            <person name="Ward D.M."/>
        </authorList>
    </citation>
    <scope>NUCLEOTIDE SEQUENCE [LARGE SCALE GENOMIC DNA]</scope>
    <source>
        <strain evidence="2">OS</strain>
    </source>
</reference>
<dbReference type="EMBL" id="PHFL01000007">
    <property type="protein sequence ID" value="RFM25288.1"/>
    <property type="molecule type" value="Genomic_DNA"/>
</dbReference>
<dbReference type="SUPFAM" id="SSF54862">
    <property type="entry name" value="4Fe-4S ferredoxins"/>
    <property type="match status" value="1"/>
</dbReference>
<dbReference type="PANTHER" id="PTHR42783:SF3">
    <property type="entry name" value="GLUTAMATE SYNTHASE [NADPH] SMALL CHAIN-RELATED"/>
    <property type="match status" value="1"/>
</dbReference>
<sequence>MKRAPRPKHEEPLTGKKYWRGLEEELNSPEFQEWVEREFPEGTVEMSDPISRRKFLTIMGASFLLAGLASCRRPVEKIVPYVKAPEDITPGIAQYYATTMPFGLSAYGLLVRSHEGRPNKIEGNEKHPSSMGATNAFAQAEILNLYDPDRSQNVLRAGEKQSWQAFTEFWRNELLRYKERKGEGLALLTESFASPSQARLVRAFIEEFPNAKVVAYEPVSDENIFEGVRLATGELLRPLYDFRAAKIVLALDADFLLKESESVANARGFIDGRRVATEKDSMNRLYVVESAYSVTGAMADHRLRMQSRQIGAFLAALALELVRQGVTIAGANALSEPEIDFDKKWMSAVAKDLLENKGKSLIVVGREQPAAVHALAIAVNAGLENLGKTLTFVPFKDAVLPSRSEFEKLVKAMHEGKVETLVMLGGNPVYNAPADLDFKGALKKVKTSIHLSYHNDETSALATWHLPRTHFLESWGDARAADGTASLIQPLIAPLFDARSALEVLNLITTGIDAKGYALTQDTWRQQTGLAGIAFDDFWRKALHDGVVENSASQRITPALKAAELAQVFAQKPFDIANEKGLELCFQPSTATFDGRYANNAWLQEMPEAITKICWDNAALMSQGTARQLGLKWRFALSETEREVIRLRLKGREVELPVWIVPGQADGTITVALGYGREKVGRVGNGVGANVYALRTTDAMDFCSGVEVSKTGKTMLVASTQYYGYMDGRTIVIEGTLAEYQQKPDFVESHLTKYPPSKLYESPYKFDEGHQWGMTIDLNACIGCNACVVACQSENNVPVVGKEQTAKGRHMHWIRIDRYFSGEGDMPEIVYQPVACQHCENAPCEQVCPVAATVHDPEGLNTMVYNRCIGTRYCANNCPYKVRRFNYFNYQNDNVVWNREIPEITKMAMNPEVTVRSRGVMEKCTYCVQRIHTTKIMAKNEGRDVVDGEIMTACQQACPTQAIVFGDIRDPNSQVAQMKAQNRNYALLGELNVKPRTTYLAKLRNPNPELEEQKA</sequence>
<dbReference type="InterPro" id="IPR030948">
    <property type="entry name" value="TAT_var_transloc_signal_dom"/>
</dbReference>
<protein>
    <submittedName>
        <fullName evidence="2">4Fe-4S dicluster domain-containing protein</fullName>
    </submittedName>
</protein>
<dbReference type="SUPFAM" id="SSF53706">
    <property type="entry name" value="Formate dehydrogenase/DMSO reductase, domains 1-3"/>
    <property type="match status" value="1"/>
</dbReference>
<dbReference type="Gene3D" id="3.30.70.20">
    <property type="match status" value="2"/>
</dbReference>
<feature type="domain" description="4Fe-4S ferredoxin-type" evidence="1">
    <location>
        <begin position="772"/>
        <end position="802"/>
    </location>
</feature>
<dbReference type="PROSITE" id="PS51379">
    <property type="entry name" value="4FE4S_FER_2"/>
    <property type="match status" value="3"/>
</dbReference>
<dbReference type="CDD" id="cd02784">
    <property type="entry name" value="MopB_CT_PHLH"/>
    <property type="match status" value="1"/>
</dbReference>
<dbReference type="InterPro" id="IPR017896">
    <property type="entry name" value="4Fe4S_Fe-S-bd"/>
</dbReference>
<feature type="domain" description="4Fe-4S ferredoxin-type" evidence="1">
    <location>
        <begin position="859"/>
        <end position="888"/>
    </location>
</feature>
<proteinExistence type="predicted"/>
<evidence type="ECO:0000313" key="2">
    <source>
        <dbReference type="EMBL" id="RFM25288.1"/>
    </source>
</evidence>
<dbReference type="CDD" id="cd10551">
    <property type="entry name" value="PsrB"/>
    <property type="match status" value="1"/>
</dbReference>
<dbReference type="PANTHER" id="PTHR42783">
    <property type="entry name" value="GLUTAMATE SYNTHASE [NADPH] SMALL CHAIN"/>
    <property type="match status" value="1"/>
</dbReference>
<dbReference type="AlphaFoldDB" id="A0A395M500"/>
<evidence type="ECO:0000313" key="3">
    <source>
        <dbReference type="Proteomes" id="UP000266389"/>
    </source>
</evidence>